<dbReference type="EMBL" id="WQMT02000009">
    <property type="protein sequence ID" value="KAG9218772.1"/>
    <property type="molecule type" value="Genomic_DNA"/>
</dbReference>
<evidence type="ECO:0000313" key="1">
    <source>
        <dbReference type="EMBL" id="KAG9218772.1"/>
    </source>
</evidence>
<evidence type="ECO:0000313" key="2">
    <source>
        <dbReference type="Proteomes" id="UP000824881"/>
    </source>
</evidence>
<protein>
    <submittedName>
        <fullName evidence="1">Uncharacterized protein</fullName>
    </submittedName>
</protein>
<sequence>MIPSSSSGNSHGRPSSSASLRPPSSASRRPGSSASQRPSSALNVRPPSSASMRPSSRLSQRAKSRSRLTPICQTLVTQITGMDNSTQHLENFNTAVEFAVQNLEATSLVNLKGSVGVDMSTMDKQIRGHVEKAKIQLRESLGQALETAYRQLKTSMAHTHDLDEDIKMAHMPDHLQLLIKLAMPPDESSLTYADKYLDRVSNPPLPTPELTWKDILADEPFEGEHWNYDQSDSGSSPSLSPLDSDDLQFPDDSSSSADDLQDAPSPIEPETQTAPDASSRRQRFEHQQILEELQKQQYWHKGRLDIPVDLSRPFDVGDPSTFGPSIHRALARTYDKEAALNLDASEREWYIEEVHAVREVLFALQGRNNILLDWETHKYLPSERSPKLVHLSLSSQHSILSSLGLAATVVRQLREFAAFVLSQSRSTSQIAQTLQPHVHKARVTRTLEAFADALSREIRVFDAWCAAREDDICRAQGGVSEEEVVVSLLATETAVMDQFNRPFVALREVVGKVTNVDQNHETEAWSLLSVPAAVITVRLLDSLLDSVQRHTEQEDTPTAEVLKRVFTMTVEPVWGMTHKWLKDGMGLGLAQGQGDELEEEFFIEGTGLTIGMMGMGMGLLDPEFWSEGYVLREGADDESREAKTVPAFFKHAAGPVLGAGKANGLLRALGLATSLTDQVALGTWRSFTELLTTPIPHGHQTEGQTAHENIQLALSVDTLSRLVYDELFPHCKATGSILARVLVEECGLRTHLSTIEGFYLMRRGDVMSHFQDLIFAKMDNQQGWADFHALNTVFSDVVEMNSLGATKWMEPSLMRLSYRGGKDKERSIARSIKAIDGLNAEYAIPFPLTYIFPPKVLQIYSEIFVFLLQIRRAKTVLEKVLVRGDGAKHFQSEIKVFYSMRSRLSWFINALLNFLTTYVINTQVANFHSALTTAASLDEMIDLHSSHLEKLQGRCLLQPSTSALHRAILSVLDIAINFSTRFAAFAGDTSMHDISRLSISVGHRSKRLKRQRGNVIGFSQSFRSLLSFDSDSDEAEDDVDSPSFSLGATSMASGEDDNFLSRVEAMSNELNGLVRFVRRGVESLAGGVGEAAPTFGVLAFTLEDWDS</sequence>
<proteinExistence type="predicted"/>
<accession>A0ACB7IKM3</accession>
<comment type="caution">
    <text evidence="1">The sequence shown here is derived from an EMBL/GenBank/DDBJ whole genome shotgun (WGS) entry which is preliminary data.</text>
</comment>
<gene>
    <name evidence="1" type="ORF">CCMSSC00406_0001114</name>
</gene>
<organism evidence="1 2">
    <name type="scientific">Pleurotus cornucopiae</name>
    <name type="common">Cornucopia mushroom</name>
    <dbReference type="NCBI Taxonomy" id="5321"/>
    <lineage>
        <taxon>Eukaryota</taxon>
        <taxon>Fungi</taxon>
        <taxon>Dikarya</taxon>
        <taxon>Basidiomycota</taxon>
        <taxon>Agaricomycotina</taxon>
        <taxon>Agaricomycetes</taxon>
        <taxon>Agaricomycetidae</taxon>
        <taxon>Agaricales</taxon>
        <taxon>Pleurotineae</taxon>
        <taxon>Pleurotaceae</taxon>
        <taxon>Pleurotus</taxon>
    </lineage>
</organism>
<name>A0ACB7IKM3_PLECO</name>
<dbReference type="Proteomes" id="UP000824881">
    <property type="component" value="Unassembled WGS sequence"/>
</dbReference>
<reference evidence="1 2" key="1">
    <citation type="journal article" date="2021" name="Appl. Environ. Microbiol.">
        <title>Genetic linkage and physical mapping for an oyster mushroom Pleurotus cornucopiae and QTL analysis for the trait cap color.</title>
        <authorList>
            <person name="Zhang Y."/>
            <person name="Gao W."/>
            <person name="Sonnenberg A."/>
            <person name="Chen Q."/>
            <person name="Zhang J."/>
            <person name="Huang C."/>
        </authorList>
    </citation>
    <scope>NUCLEOTIDE SEQUENCE [LARGE SCALE GENOMIC DNA]</scope>
    <source>
        <strain evidence="1">CCMSSC00406</strain>
    </source>
</reference>
<keyword evidence="2" id="KW-1185">Reference proteome</keyword>